<sequence>MTRVMVKDDPSTSPPAELSGNGAPPDEEAWARSRFVGLPHEPLTDADLRRWPFGIGAVETRDGITFFRSRHPDGFTADDLRQTPEDGRRYELLDGTIAVSPSPGFTHQLVVAHLLAILVGAQTGTARTLPAPFDVALPRGRVLQPDIVVMPHAQAKIPVLVVEVLSRYGRGYDRKEKFDEYERSGIPSYWIIDPDIPEISVFELTAGRYERVTRVEGSATCKVERPFPVSFSPAALPA</sequence>
<gene>
    <name evidence="3" type="ordered locus">FsymDg_1721</name>
</gene>
<dbReference type="STRING" id="656024.FsymDg_1721"/>
<dbReference type="InterPro" id="IPR011335">
    <property type="entry name" value="Restrct_endonuc-II-like"/>
</dbReference>
<proteinExistence type="predicted"/>
<dbReference type="KEGG" id="fsy:FsymDg_1721"/>
<feature type="region of interest" description="Disordered" evidence="1">
    <location>
        <begin position="1"/>
        <end position="28"/>
    </location>
</feature>
<dbReference type="AlphaFoldDB" id="F8B5K1"/>
<dbReference type="InterPro" id="IPR012296">
    <property type="entry name" value="Nuclease_put_TT1808"/>
</dbReference>
<dbReference type="RefSeq" id="WP_013873127.1">
    <property type="nucleotide sequence ID" value="NC_015656.1"/>
</dbReference>
<feature type="compositionally biased region" description="Basic and acidic residues" evidence="1">
    <location>
        <begin position="1"/>
        <end position="10"/>
    </location>
</feature>
<dbReference type="CDD" id="cd06260">
    <property type="entry name" value="DUF820-like"/>
    <property type="match status" value="1"/>
</dbReference>
<name>F8B5K1_9ACTN</name>
<organism evidence="3 4">
    <name type="scientific">Candidatus Protofrankia datiscae</name>
    <dbReference type="NCBI Taxonomy" id="2716812"/>
    <lineage>
        <taxon>Bacteria</taxon>
        <taxon>Bacillati</taxon>
        <taxon>Actinomycetota</taxon>
        <taxon>Actinomycetes</taxon>
        <taxon>Frankiales</taxon>
        <taxon>Frankiaceae</taxon>
        <taxon>Protofrankia</taxon>
    </lineage>
</organism>
<evidence type="ECO:0000313" key="4">
    <source>
        <dbReference type="Proteomes" id="UP000001549"/>
    </source>
</evidence>
<dbReference type="eggNOG" id="COG4636">
    <property type="taxonomic scope" value="Bacteria"/>
</dbReference>
<feature type="domain" description="Putative restriction endonuclease" evidence="2">
    <location>
        <begin position="78"/>
        <end position="232"/>
    </location>
</feature>
<dbReference type="PANTHER" id="PTHR34107:SF4">
    <property type="entry name" value="SLL1222 PROTEIN"/>
    <property type="match status" value="1"/>
</dbReference>
<dbReference type="PANTHER" id="PTHR34107">
    <property type="entry name" value="SLL0198 PROTEIN-RELATED"/>
    <property type="match status" value="1"/>
</dbReference>
<accession>F8B5K1</accession>
<evidence type="ECO:0000313" key="3">
    <source>
        <dbReference type="EMBL" id="AEH09171.1"/>
    </source>
</evidence>
<dbReference type="EMBL" id="CP002801">
    <property type="protein sequence ID" value="AEH09171.1"/>
    <property type="molecule type" value="Genomic_DNA"/>
</dbReference>
<reference evidence="3 4" key="1">
    <citation type="submission" date="2011-05" db="EMBL/GenBank/DDBJ databases">
        <title>Complete sequence of chromosome of Frankia symbiont of Datisca glomerata.</title>
        <authorList>
            <consortium name="US DOE Joint Genome Institute"/>
            <person name="Lucas S."/>
            <person name="Han J."/>
            <person name="Lapidus A."/>
            <person name="Cheng J.-F."/>
            <person name="Goodwin L."/>
            <person name="Pitluck S."/>
            <person name="Peters L."/>
            <person name="Mikhailova N."/>
            <person name="Chertkov O."/>
            <person name="Teshima H."/>
            <person name="Han C."/>
            <person name="Tapia R."/>
            <person name="Land M."/>
            <person name="Hauser L."/>
            <person name="Kyrpides N."/>
            <person name="Ivanova N."/>
            <person name="Pagani I."/>
            <person name="Berry A."/>
            <person name="Pawlowski K."/>
            <person name="Persson T."/>
            <person name="Vanden Heuvel B."/>
            <person name="Benson D."/>
            <person name="Woyke T."/>
        </authorList>
    </citation>
    <scope>NUCLEOTIDE SEQUENCE [LARGE SCALE GENOMIC DNA]</scope>
    <source>
        <strain evidence="4">4085684</strain>
    </source>
</reference>
<evidence type="ECO:0000259" key="2">
    <source>
        <dbReference type="Pfam" id="PF05685"/>
    </source>
</evidence>
<dbReference type="HOGENOM" id="CLU_076312_4_0_11"/>
<dbReference type="SUPFAM" id="SSF52980">
    <property type="entry name" value="Restriction endonuclease-like"/>
    <property type="match status" value="1"/>
</dbReference>
<keyword evidence="4" id="KW-1185">Reference proteome</keyword>
<dbReference type="InterPro" id="IPR008538">
    <property type="entry name" value="Uma2"/>
</dbReference>
<dbReference type="Gene3D" id="3.90.1570.10">
    <property type="entry name" value="tt1808, chain A"/>
    <property type="match status" value="1"/>
</dbReference>
<dbReference type="Pfam" id="PF05685">
    <property type="entry name" value="Uma2"/>
    <property type="match status" value="1"/>
</dbReference>
<dbReference type="Proteomes" id="UP000001549">
    <property type="component" value="Chromosome"/>
</dbReference>
<evidence type="ECO:0000256" key="1">
    <source>
        <dbReference type="SAM" id="MobiDB-lite"/>
    </source>
</evidence>
<protein>
    <recommendedName>
        <fullName evidence="2">Putative restriction endonuclease domain-containing protein</fullName>
    </recommendedName>
</protein>